<evidence type="ECO:0000256" key="1">
    <source>
        <dbReference type="ARBA" id="ARBA00007637"/>
    </source>
</evidence>
<dbReference type="InterPro" id="IPR036291">
    <property type="entry name" value="NAD(P)-bd_dom_sf"/>
</dbReference>
<evidence type="ECO:0000259" key="2">
    <source>
        <dbReference type="Pfam" id="PF01370"/>
    </source>
</evidence>
<comment type="similarity">
    <text evidence="1">Belongs to the NAD(P)-dependent epimerase/dehydratase family.</text>
</comment>
<dbReference type="EMBL" id="LT906465">
    <property type="protein sequence ID" value="SNV31761.1"/>
    <property type="molecule type" value="Genomic_DNA"/>
</dbReference>
<sequence>MFPKLINFFKFAIHTLNSKKNQSLHMESSTEKILITGALGQIGTELTNRLVAIHGKENVVASGLDRFDKNLTSAGYYERMDVTNTQLVRQVIKEYEITTVYHLASLLSGTSEKQPLFAWKLNVEPLINFCEMAREGLIKKIFWPSSIAVFGKGIPKENVGQDVVLNPTTVYGISKLAGEKWCEYYFDKHGVDVRSIRYPGLISWKTPAGGGTTDYAVEIYYEAIEEGKYTSFISENTAMPMLYMDDAINATLKLMEAPKENITVRSSYNLGGMSFTPAELAAEIRKEIPEFKIDYKPDFRQAIADSWPASIDDSVAKKDWGLTYDFDITEMTRDMIKNLKTKLKP</sequence>
<dbReference type="Gene3D" id="3.40.50.720">
    <property type="entry name" value="NAD(P)-binding Rossmann-like Domain"/>
    <property type="match status" value="1"/>
</dbReference>
<dbReference type="InterPro" id="IPR001509">
    <property type="entry name" value="Epimerase_deHydtase"/>
</dbReference>
<dbReference type="Proteomes" id="UP000215196">
    <property type="component" value="Chromosome 1"/>
</dbReference>
<reference evidence="3 4" key="1">
    <citation type="submission" date="2017-06" db="EMBL/GenBank/DDBJ databases">
        <authorList>
            <consortium name="Pathogen Informatics"/>
        </authorList>
    </citation>
    <scope>NUCLEOTIDE SEQUENCE [LARGE SCALE GENOMIC DNA]</scope>
    <source>
        <strain evidence="3 4">NCTC13490</strain>
    </source>
</reference>
<gene>
    <name evidence="3" type="ORF">SAMEA4412677_00056</name>
</gene>
<evidence type="ECO:0000313" key="4">
    <source>
        <dbReference type="Proteomes" id="UP000215196"/>
    </source>
</evidence>
<dbReference type="InterPro" id="IPR051225">
    <property type="entry name" value="NAD(P)_epim/dehydratase"/>
</dbReference>
<dbReference type="Pfam" id="PF01370">
    <property type="entry name" value="Epimerase"/>
    <property type="match status" value="1"/>
</dbReference>
<dbReference type="SUPFAM" id="SSF51735">
    <property type="entry name" value="NAD(P)-binding Rossmann-fold domains"/>
    <property type="match status" value="1"/>
</dbReference>
<accession>A0A239WB76</accession>
<name>A0A239WB76_9FLAO</name>
<dbReference type="GO" id="GO:0008743">
    <property type="term" value="F:L-threonine 3-dehydrogenase activity"/>
    <property type="evidence" value="ECO:0007669"/>
    <property type="project" value="TreeGrafter"/>
</dbReference>
<organism evidence="3 4">
    <name type="scientific">Chryseobacterium taklimakanense</name>
    <dbReference type="NCBI Taxonomy" id="536441"/>
    <lineage>
        <taxon>Bacteria</taxon>
        <taxon>Pseudomonadati</taxon>
        <taxon>Bacteroidota</taxon>
        <taxon>Flavobacteriia</taxon>
        <taxon>Flavobacteriales</taxon>
        <taxon>Weeksellaceae</taxon>
        <taxon>Chryseobacterium group</taxon>
        <taxon>Chryseobacterium</taxon>
    </lineage>
</organism>
<dbReference type="GO" id="GO:0006567">
    <property type="term" value="P:L-threonine catabolic process"/>
    <property type="evidence" value="ECO:0007669"/>
    <property type="project" value="TreeGrafter"/>
</dbReference>
<dbReference type="AlphaFoldDB" id="A0A239WB76"/>
<protein>
    <submittedName>
        <fullName evidence="3">Uncharacterized epimerase/dehydratase SAV0553</fullName>
    </submittedName>
</protein>
<evidence type="ECO:0000313" key="3">
    <source>
        <dbReference type="EMBL" id="SNV31761.1"/>
    </source>
</evidence>
<keyword evidence="4" id="KW-1185">Reference proteome</keyword>
<dbReference type="PANTHER" id="PTHR42687:SF1">
    <property type="entry name" value="L-THREONINE 3-DEHYDROGENASE, MITOCHONDRIAL"/>
    <property type="match status" value="1"/>
</dbReference>
<dbReference type="KEGG" id="ctak:4412677_00056"/>
<feature type="domain" description="NAD-dependent epimerase/dehydratase" evidence="2">
    <location>
        <begin position="33"/>
        <end position="271"/>
    </location>
</feature>
<dbReference type="PANTHER" id="PTHR42687">
    <property type="entry name" value="L-THREONINE 3-DEHYDROGENASE"/>
    <property type="match status" value="1"/>
</dbReference>
<proteinExistence type="inferred from homology"/>